<dbReference type="PANTHER" id="PTHR43130:SF14">
    <property type="entry name" value="DJ-1_PFPI DOMAIN-CONTAINING PROTEIN"/>
    <property type="match status" value="1"/>
</dbReference>
<dbReference type="PANTHER" id="PTHR43130">
    <property type="entry name" value="ARAC-FAMILY TRANSCRIPTIONAL REGULATOR"/>
    <property type="match status" value="1"/>
</dbReference>
<keyword evidence="4" id="KW-1185">Reference proteome</keyword>
<dbReference type="InterPro" id="IPR002818">
    <property type="entry name" value="DJ-1/PfpI"/>
</dbReference>
<feature type="domain" description="DJ-1/PfpI" evidence="2">
    <location>
        <begin position="41"/>
        <end position="211"/>
    </location>
</feature>
<dbReference type="InterPro" id="IPR052158">
    <property type="entry name" value="INH-QAR"/>
</dbReference>
<proteinExistence type="predicted"/>
<feature type="signal peptide" evidence="1">
    <location>
        <begin position="1"/>
        <end position="22"/>
    </location>
</feature>
<dbReference type="Pfam" id="PF01965">
    <property type="entry name" value="DJ-1_PfpI"/>
    <property type="match status" value="1"/>
</dbReference>
<dbReference type="RefSeq" id="WP_083362178.1">
    <property type="nucleotide sequence ID" value="NZ_FNGY01000020.1"/>
</dbReference>
<dbReference type="GO" id="GO:0006355">
    <property type="term" value="P:regulation of DNA-templated transcription"/>
    <property type="evidence" value="ECO:0007669"/>
    <property type="project" value="TreeGrafter"/>
</dbReference>
<dbReference type="Gene3D" id="3.40.50.880">
    <property type="match status" value="1"/>
</dbReference>
<dbReference type="Proteomes" id="UP000183200">
    <property type="component" value="Unassembled WGS sequence"/>
</dbReference>
<accession>A0A1H0M1J4</accession>
<dbReference type="OrthoDB" id="9803764at2"/>
<dbReference type="EMBL" id="FNGY01000020">
    <property type="protein sequence ID" value="SDO74328.1"/>
    <property type="molecule type" value="Genomic_DNA"/>
</dbReference>
<dbReference type="SUPFAM" id="SSF52317">
    <property type="entry name" value="Class I glutamine amidotransferase-like"/>
    <property type="match status" value="1"/>
</dbReference>
<evidence type="ECO:0000313" key="4">
    <source>
        <dbReference type="Proteomes" id="UP000183200"/>
    </source>
</evidence>
<organism evidence="3 4">
    <name type="scientific">Pedobacter steynii</name>
    <dbReference type="NCBI Taxonomy" id="430522"/>
    <lineage>
        <taxon>Bacteria</taxon>
        <taxon>Pseudomonadati</taxon>
        <taxon>Bacteroidota</taxon>
        <taxon>Sphingobacteriia</taxon>
        <taxon>Sphingobacteriales</taxon>
        <taxon>Sphingobacteriaceae</taxon>
        <taxon>Pedobacter</taxon>
    </lineage>
</organism>
<sequence>MKSVNFLITVTSIIFSTLTSQAQQPATQLLELKKENKKINIAFLIYDQVEAMDLNGPIDVFTKANVMDPGYHLYTVSASSKKLVPSEGGTVMMQSTYSFENAPQADILIIPGAAPEVIINIANNQPELFKWINKQNEKTKLTMSVCTGSLLLSKAGILDGKKATTHYLALDLLKQNPKIEIVEKVRFIEDGKLLTTAGITSGLDGALHIVELINGKEIADQIGKIMIYNRNGDLSFME</sequence>
<keyword evidence="1" id="KW-0732">Signal</keyword>
<reference evidence="4" key="1">
    <citation type="submission" date="2016-10" db="EMBL/GenBank/DDBJ databases">
        <authorList>
            <person name="Varghese N."/>
            <person name="Submissions S."/>
        </authorList>
    </citation>
    <scope>NUCLEOTIDE SEQUENCE [LARGE SCALE GENOMIC DNA]</scope>
    <source>
        <strain evidence="4">DSM 19110</strain>
    </source>
</reference>
<dbReference type="STRING" id="430522.BFS30_16025"/>
<dbReference type="CDD" id="cd03139">
    <property type="entry name" value="GATase1_PfpI_2"/>
    <property type="match status" value="1"/>
</dbReference>
<evidence type="ECO:0000259" key="2">
    <source>
        <dbReference type="Pfam" id="PF01965"/>
    </source>
</evidence>
<dbReference type="AlphaFoldDB" id="A0A1H0M1J4"/>
<evidence type="ECO:0000256" key="1">
    <source>
        <dbReference type="SAM" id="SignalP"/>
    </source>
</evidence>
<protein>
    <submittedName>
        <fullName evidence="3">DJ-1/PfpI family protein</fullName>
    </submittedName>
</protein>
<dbReference type="InterPro" id="IPR029062">
    <property type="entry name" value="Class_I_gatase-like"/>
</dbReference>
<feature type="chain" id="PRO_5010197944" evidence="1">
    <location>
        <begin position="23"/>
        <end position="238"/>
    </location>
</feature>
<name>A0A1H0M1J4_9SPHI</name>
<evidence type="ECO:0000313" key="3">
    <source>
        <dbReference type="EMBL" id="SDO74328.1"/>
    </source>
</evidence>
<gene>
    <name evidence="3" type="ORF">SAMN05421820_12016</name>
</gene>